<reference evidence="2" key="2">
    <citation type="submission" date="2020-09" db="EMBL/GenBank/DDBJ databases">
        <authorList>
            <person name="Sun Q."/>
            <person name="Ohkuma M."/>
        </authorList>
    </citation>
    <scope>NUCLEOTIDE SEQUENCE</scope>
    <source>
        <strain evidence="2">JCM 4784</strain>
    </source>
</reference>
<keyword evidence="3" id="KW-1185">Reference proteome</keyword>
<evidence type="ECO:0000313" key="3">
    <source>
        <dbReference type="Proteomes" id="UP000608024"/>
    </source>
</evidence>
<evidence type="ECO:0000256" key="1">
    <source>
        <dbReference type="SAM" id="MobiDB-lite"/>
    </source>
</evidence>
<sequence>MGLSKTGMSCFETARVTGHRRDPVPPASMIPRMDGGGTLRMDRASLPSLPLDAIREALPGSGALFPGPPGEAGFDSPGRGGRNAQTRA</sequence>
<dbReference type="Proteomes" id="UP000608024">
    <property type="component" value="Unassembled WGS sequence"/>
</dbReference>
<reference evidence="2" key="1">
    <citation type="journal article" date="2014" name="Int. J. Syst. Evol. Microbiol.">
        <title>Complete genome sequence of Corynebacterium casei LMG S-19264T (=DSM 44701T), isolated from a smear-ripened cheese.</title>
        <authorList>
            <consortium name="US DOE Joint Genome Institute (JGI-PGF)"/>
            <person name="Walter F."/>
            <person name="Albersmeier A."/>
            <person name="Kalinowski J."/>
            <person name="Ruckert C."/>
        </authorList>
    </citation>
    <scope>NUCLEOTIDE SEQUENCE</scope>
    <source>
        <strain evidence="2">JCM 4784</strain>
    </source>
</reference>
<accession>A0A918ZTY0</accession>
<organism evidence="2 3">
    <name type="scientific">Streptomyces longispororuber</name>
    <dbReference type="NCBI Taxonomy" id="68230"/>
    <lineage>
        <taxon>Bacteria</taxon>
        <taxon>Bacillati</taxon>
        <taxon>Actinomycetota</taxon>
        <taxon>Actinomycetes</taxon>
        <taxon>Kitasatosporales</taxon>
        <taxon>Streptomycetaceae</taxon>
        <taxon>Streptomyces</taxon>
    </lineage>
</organism>
<dbReference type="AlphaFoldDB" id="A0A918ZTY0"/>
<proteinExistence type="predicted"/>
<dbReference type="EMBL" id="BNBT01000069">
    <property type="protein sequence ID" value="GHE70169.1"/>
    <property type="molecule type" value="Genomic_DNA"/>
</dbReference>
<gene>
    <name evidence="2" type="ORF">GCM10018785_43330</name>
</gene>
<name>A0A918ZTY0_9ACTN</name>
<comment type="caution">
    <text evidence="2">The sequence shown here is derived from an EMBL/GenBank/DDBJ whole genome shotgun (WGS) entry which is preliminary data.</text>
</comment>
<protein>
    <submittedName>
        <fullName evidence="2">Uncharacterized protein</fullName>
    </submittedName>
</protein>
<feature type="region of interest" description="Disordered" evidence="1">
    <location>
        <begin position="60"/>
        <end position="88"/>
    </location>
</feature>
<feature type="region of interest" description="Disordered" evidence="1">
    <location>
        <begin position="1"/>
        <end position="36"/>
    </location>
</feature>
<evidence type="ECO:0000313" key="2">
    <source>
        <dbReference type="EMBL" id="GHE70169.1"/>
    </source>
</evidence>